<dbReference type="Pfam" id="PF13424">
    <property type="entry name" value="TPR_12"/>
    <property type="match status" value="2"/>
</dbReference>
<dbReference type="InterPro" id="IPR053137">
    <property type="entry name" value="NLR-like"/>
</dbReference>
<feature type="short sequence motif" description="GXGXXG" evidence="2">
    <location>
        <begin position="1"/>
        <end position="6"/>
    </location>
</feature>
<keyword evidence="1" id="KW-0443">Lipid metabolism</keyword>
<feature type="non-terminal residue" evidence="4">
    <location>
        <position position="1"/>
    </location>
</feature>
<dbReference type="OrthoDB" id="1658288at2759"/>
<dbReference type="Pfam" id="PF01734">
    <property type="entry name" value="Patatin"/>
    <property type="match status" value="1"/>
</dbReference>
<accession>A0A074RPM0</accession>
<comment type="caution">
    <text evidence="2">Lacks conserved residue(s) required for the propagation of feature annotation.</text>
</comment>
<dbReference type="InterPro" id="IPR016035">
    <property type="entry name" value="Acyl_Trfase/lysoPLipase"/>
</dbReference>
<sequence length="1072" mass="119097">GGGARGLSALILVEELMKRIQGLEKLESPPNPYECFDVIAGTGTGAVQACMLGRLRMPVESAIESYSNLAKGVFSEKKRYGSGSFKTTKLKESLRNIIQHATGDPDEPMLERQFTDGQCITLVFAMSKHNIRAGIPIIFPSCQVAANAGPDCPIWQILCATMAHPEFFKSFDIGDPPLARSFVDAGLGCNNPLAHLLAEVKTLHPQRYVASVTSIGTGHTRTIQIPNTSFLRHFLPIPAIVAMKAIATDTERVAEEMARRFRSMDGVYFRLNVDQGLQDVGMDGWEQLSEVMGHTSAYMKLVDVSQKIDRAAQSINSRKATVSTTQIDGEIQPARFSSNMPPTTRRCPAPSPIFTGCEPQISKVELCVADSTMVRKVCIVHGLGGAGKTQIALKVVERTYENWKEVIFIDASTRESVEKALKDVAVAKQVGDMYTAGLQWLECCHEPWLLILDNADDPSLPIRDYIPRGNHGSIIITTRLYGIVSLAQGVHSNCSVSSMGTDDALALLLKAAQTQGQTIIPKEMNEALKLLQELGHFALAVVHAGSFIGQTPHMSIAEYRSLLTRQRRGALEAYSKLPQAAKVDNYGHTVYTAWLMCYEQLSPRAQQLLWLVALMHHTGITIDIFRRAAEKINSHKPKFPTTALEASAIQQLQTFFCDFLDSNTSWDGLLFAATINEISSHSLLEYDAMNQTYRIHVLVQAWVHTVVAHDSNLAAECARTLLALSIPLDESLESIVYRINIGPHIDKLLSEACSAVGPNHAEPFFQVLRDRGQWTKSEVLNTGIQETVRKLLGNEHPVALQIMNNLALTYSELGRFNDARALHLRVLDTRKQALGEDHPDTLSSMSNLALTYTALAQFEDSRMLHSQVLEVRKQVLGVEHPNTLKSMNSLANTYYGQGRFEDARAVYSQVLEVRKAVLGNDHPDTLSSIDNIALTQTELGRFANARALHSQVLDTRKRVLGNDHPDTLKSTNNLAFTYSKLGQFEDARALHSQVLNARKQMLGNDHPDTLKSVLYLSATHLKLDQFEEAEKLQMNLDKYVRVFGENRKWTNYAQWQLEEIQKYRNKLADVSD</sequence>
<keyword evidence="5" id="KW-1185">Reference proteome</keyword>
<reference evidence="4 5" key="1">
    <citation type="submission" date="2013-12" db="EMBL/GenBank/DDBJ databases">
        <authorList>
            <person name="Cubeta M."/>
            <person name="Pakala S."/>
            <person name="Fedorova N."/>
            <person name="Thomas E."/>
            <person name="Dean R."/>
            <person name="Jabaji S."/>
            <person name="Neate S."/>
            <person name="Toda T."/>
            <person name="Tavantzis S."/>
            <person name="Vilgalys R."/>
            <person name="Bharathan N."/>
            <person name="Pakala S."/>
            <person name="Losada L.S."/>
            <person name="Zafar N."/>
            <person name="Nierman W."/>
        </authorList>
    </citation>
    <scope>NUCLEOTIDE SEQUENCE [LARGE SCALE GENOMIC DNA]</scope>
    <source>
        <strain evidence="4 5">123E</strain>
    </source>
</reference>
<feature type="non-terminal residue" evidence="4">
    <location>
        <position position="1072"/>
    </location>
</feature>
<dbReference type="SMART" id="SM00028">
    <property type="entry name" value="TPR"/>
    <property type="match status" value="4"/>
</dbReference>
<evidence type="ECO:0000313" key="4">
    <source>
        <dbReference type="EMBL" id="KEP46628.1"/>
    </source>
</evidence>
<dbReference type="InterPro" id="IPR002641">
    <property type="entry name" value="PNPLA_dom"/>
</dbReference>
<dbReference type="InterPro" id="IPR019734">
    <property type="entry name" value="TPR_rpt"/>
</dbReference>
<feature type="domain" description="PNPLA" evidence="3">
    <location>
        <begin position="1"/>
        <end position="197"/>
    </location>
</feature>
<dbReference type="InterPro" id="IPR011990">
    <property type="entry name" value="TPR-like_helical_dom_sf"/>
</dbReference>
<dbReference type="PANTHER" id="PTHR46082">
    <property type="entry name" value="ATP/GTP-BINDING PROTEIN-RELATED"/>
    <property type="match status" value="1"/>
</dbReference>
<dbReference type="SUPFAM" id="SSF52540">
    <property type="entry name" value="P-loop containing nucleoside triphosphate hydrolases"/>
    <property type="match status" value="1"/>
</dbReference>
<dbReference type="InterPro" id="IPR027417">
    <property type="entry name" value="P-loop_NTPase"/>
</dbReference>
<dbReference type="PROSITE" id="PS51635">
    <property type="entry name" value="PNPLA"/>
    <property type="match status" value="1"/>
</dbReference>
<dbReference type="PRINTS" id="PR00381">
    <property type="entry name" value="KINESINLIGHT"/>
</dbReference>
<protein>
    <submittedName>
        <fullName evidence="4">Kinesin light chain</fullName>
    </submittedName>
</protein>
<evidence type="ECO:0000256" key="1">
    <source>
        <dbReference type="ARBA" id="ARBA00023098"/>
    </source>
</evidence>
<name>A0A074RPM0_9AGAM</name>
<organism evidence="4 5">
    <name type="scientific">Rhizoctonia solani 123E</name>
    <dbReference type="NCBI Taxonomy" id="1423351"/>
    <lineage>
        <taxon>Eukaryota</taxon>
        <taxon>Fungi</taxon>
        <taxon>Dikarya</taxon>
        <taxon>Basidiomycota</taxon>
        <taxon>Agaricomycotina</taxon>
        <taxon>Agaricomycetes</taxon>
        <taxon>Cantharellales</taxon>
        <taxon>Ceratobasidiaceae</taxon>
        <taxon>Rhizoctonia</taxon>
    </lineage>
</organism>
<dbReference type="Gene3D" id="3.40.50.300">
    <property type="entry name" value="P-loop containing nucleotide triphosphate hydrolases"/>
    <property type="match status" value="1"/>
</dbReference>
<dbReference type="Proteomes" id="UP000027456">
    <property type="component" value="Unassembled WGS sequence"/>
</dbReference>
<dbReference type="Gene3D" id="1.25.40.10">
    <property type="entry name" value="Tetratricopeptide repeat domain"/>
    <property type="match status" value="2"/>
</dbReference>
<evidence type="ECO:0000256" key="2">
    <source>
        <dbReference type="PROSITE-ProRule" id="PRU01161"/>
    </source>
</evidence>
<dbReference type="GO" id="GO:0046486">
    <property type="term" value="P:glycerolipid metabolic process"/>
    <property type="evidence" value="ECO:0007669"/>
    <property type="project" value="UniProtKB-ARBA"/>
</dbReference>
<evidence type="ECO:0000313" key="5">
    <source>
        <dbReference type="Proteomes" id="UP000027456"/>
    </source>
</evidence>
<comment type="caution">
    <text evidence="4">The sequence shown here is derived from an EMBL/GenBank/DDBJ whole genome shotgun (WGS) entry which is preliminary data.</text>
</comment>
<dbReference type="AlphaFoldDB" id="A0A074RPM0"/>
<dbReference type="STRING" id="1423351.A0A074RPM0"/>
<dbReference type="Pfam" id="PF13374">
    <property type="entry name" value="TPR_10"/>
    <property type="match status" value="1"/>
</dbReference>
<proteinExistence type="predicted"/>
<dbReference type="PANTHER" id="PTHR46082:SF6">
    <property type="entry name" value="AAA+ ATPASE DOMAIN-CONTAINING PROTEIN-RELATED"/>
    <property type="match status" value="1"/>
</dbReference>
<dbReference type="SUPFAM" id="SSF52151">
    <property type="entry name" value="FabD/lysophospholipase-like"/>
    <property type="match status" value="1"/>
</dbReference>
<gene>
    <name evidence="4" type="ORF">V565_188990</name>
</gene>
<dbReference type="SUPFAM" id="SSF48452">
    <property type="entry name" value="TPR-like"/>
    <property type="match status" value="2"/>
</dbReference>
<dbReference type="HOGENOM" id="CLU_000288_125_6_1"/>
<dbReference type="EMBL" id="AZST01001016">
    <property type="protein sequence ID" value="KEP46628.1"/>
    <property type="molecule type" value="Genomic_DNA"/>
</dbReference>
<dbReference type="Gene3D" id="3.40.1090.10">
    <property type="entry name" value="Cytosolic phospholipase A2 catalytic domain"/>
    <property type="match status" value="1"/>
</dbReference>
<evidence type="ECO:0000259" key="3">
    <source>
        <dbReference type="PROSITE" id="PS51635"/>
    </source>
</evidence>